<dbReference type="SMART" id="SM00493">
    <property type="entry name" value="TOPRIM"/>
    <property type="match status" value="1"/>
</dbReference>
<evidence type="ECO:0000256" key="11">
    <source>
        <dbReference type="ARBA" id="ARBA00023163"/>
    </source>
</evidence>
<evidence type="ECO:0000256" key="1">
    <source>
        <dbReference type="ARBA" id="ARBA00022478"/>
    </source>
</evidence>
<keyword evidence="7 12" id="KW-0863">Zinc-finger</keyword>
<evidence type="ECO:0000256" key="7">
    <source>
        <dbReference type="ARBA" id="ARBA00022771"/>
    </source>
</evidence>
<dbReference type="InterPro" id="IPR006295">
    <property type="entry name" value="DNA_primase_DnaG"/>
</dbReference>
<dbReference type="InterPro" id="IPR030846">
    <property type="entry name" value="DnaG_bac"/>
</dbReference>
<keyword evidence="5 12" id="KW-0235">DNA replication</keyword>
<dbReference type="Gene3D" id="3.90.580.10">
    <property type="entry name" value="Zinc finger, CHC2-type domain"/>
    <property type="match status" value="1"/>
</dbReference>
<dbReference type="PROSITE" id="PS50880">
    <property type="entry name" value="TOPRIM"/>
    <property type="match status" value="1"/>
</dbReference>
<dbReference type="EMBL" id="JBBMFA010000098">
    <property type="protein sequence ID" value="MEQ2520886.1"/>
    <property type="molecule type" value="Genomic_DNA"/>
</dbReference>
<evidence type="ECO:0000256" key="8">
    <source>
        <dbReference type="ARBA" id="ARBA00022833"/>
    </source>
</evidence>
<evidence type="ECO:0000256" key="13">
    <source>
        <dbReference type="PIRNR" id="PIRNR002811"/>
    </source>
</evidence>
<dbReference type="SMART" id="SM00400">
    <property type="entry name" value="ZnF_CHCC"/>
    <property type="match status" value="1"/>
</dbReference>
<dbReference type="Pfam" id="PF10410">
    <property type="entry name" value="DnaB_bind"/>
    <property type="match status" value="1"/>
</dbReference>
<keyword evidence="1 12" id="KW-0240">DNA-directed RNA polymerase</keyword>
<dbReference type="Gene3D" id="3.90.980.10">
    <property type="entry name" value="DNA primase, catalytic core, N-terminal domain"/>
    <property type="match status" value="1"/>
</dbReference>
<dbReference type="NCBIfam" id="TIGR01391">
    <property type="entry name" value="dnaG"/>
    <property type="match status" value="1"/>
</dbReference>
<evidence type="ECO:0000259" key="14">
    <source>
        <dbReference type="PROSITE" id="PS50880"/>
    </source>
</evidence>
<dbReference type="SUPFAM" id="SSF56731">
    <property type="entry name" value="DNA primase core"/>
    <property type="match status" value="1"/>
</dbReference>
<evidence type="ECO:0000256" key="4">
    <source>
        <dbReference type="ARBA" id="ARBA00022695"/>
    </source>
</evidence>
<evidence type="ECO:0000313" key="16">
    <source>
        <dbReference type="Proteomes" id="UP001477672"/>
    </source>
</evidence>
<organism evidence="15 16">
    <name type="scientific">Ruthenibacterium intestinale</name>
    <dbReference type="NCBI Taxonomy" id="3133163"/>
    <lineage>
        <taxon>Bacteria</taxon>
        <taxon>Bacillati</taxon>
        <taxon>Bacillota</taxon>
        <taxon>Clostridia</taxon>
        <taxon>Eubacteriales</taxon>
        <taxon>Oscillospiraceae</taxon>
        <taxon>Ruthenibacterium</taxon>
    </lineage>
</organism>
<keyword evidence="6 12" id="KW-0479">Metal-binding</keyword>
<evidence type="ECO:0000256" key="2">
    <source>
        <dbReference type="ARBA" id="ARBA00022515"/>
    </source>
</evidence>
<keyword evidence="2 12" id="KW-0639">Primosome</keyword>
<keyword evidence="11 12" id="KW-0804">Transcription</keyword>
<keyword evidence="4 12" id="KW-0548">Nucleotidyltransferase</keyword>
<comment type="similarity">
    <text evidence="12 13">Belongs to the DnaG primase family.</text>
</comment>
<evidence type="ECO:0000256" key="10">
    <source>
        <dbReference type="ARBA" id="ARBA00023125"/>
    </source>
</evidence>
<protein>
    <recommendedName>
        <fullName evidence="12 13">DNA primase</fullName>
        <ecNumber evidence="12">2.7.7.101</ecNumber>
    </recommendedName>
</protein>
<dbReference type="HAMAP" id="MF_00974">
    <property type="entry name" value="DNA_primase_DnaG"/>
    <property type="match status" value="1"/>
</dbReference>
<dbReference type="InterPro" id="IPR006171">
    <property type="entry name" value="TOPRIM_dom"/>
</dbReference>
<dbReference type="InterPro" id="IPR037068">
    <property type="entry name" value="DNA_primase_core_N_sf"/>
</dbReference>
<dbReference type="PANTHER" id="PTHR30313">
    <property type="entry name" value="DNA PRIMASE"/>
    <property type="match status" value="1"/>
</dbReference>
<keyword evidence="3 12" id="KW-0808">Transferase</keyword>
<comment type="catalytic activity">
    <reaction evidence="12">
        <text>ssDNA + n NTP = ssDNA/pppN(pN)n-1 hybrid + (n-1) diphosphate.</text>
        <dbReference type="EC" id="2.7.7.101"/>
    </reaction>
</comment>
<dbReference type="SUPFAM" id="SSF57783">
    <property type="entry name" value="Zinc beta-ribbon"/>
    <property type="match status" value="1"/>
</dbReference>
<dbReference type="InterPro" id="IPR002694">
    <property type="entry name" value="Znf_CHC2"/>
</dbReference>
<dbReference type="InterPro" id="IPR050219">
    <property type="entry name" value="DnaG_primase"/>
</dbReference>
<comment type="caution">
    <text evidence="15">The sequence shown here is derived from an EMBL/GenBank/DDBJ whole genome shotgun (WGS) entry which is preliminary data.</text>
</comment>
<dbReference type="Pfam" id="PF08275">
    <property type="entry name" value="DNAG_N"/>
    <property type="match status" value="1"/>
</dbReference>
<dbReference type="InterPro" id="IPR016136">
    <property type="entry name" value="DNA_helicase_N/primase_C"/>
</dbReference>
<reference evidence="15 16" key="1">
    <citation type="submission" date="2024-03" db="EMBL/GenBank/DDBJ databases">
        <title>Human intestinal bacterial collection.</title>
        <authorList>
            <person name="Pauvert C."/>
            <person name="Hitch T.C.A."/>
            <person name="Clavel T."/>
        </authorList>
    </citation>
    <scope>NUCLEOTIDE SEQUENCE [LARGE SCALE GENOMIC DNA]</scope>
    <source>
        <strain evidence="15 16">CLA-JM-H11</strain>
    </source>
</reference>
<accession>A0ABV1GGF2</accession>
<dbReference type="Gene3D" id="3.40.1360.10">
    <property type="match status" value="1"/>
</dbReference>
<dbReference type="Gene3D" id="1.10.860.10">
    <property type="entry name" value="DNAb Helicase, Chain A"/>
    <property type="match status" value="1"/>
</dbReference>
<dbReference type="InterPro" id="IPR034151">
    <property type="entry name" value="TOPRIM_DnaG_bac"/>
</dbReference>
<dbReference type="Pfam" id="PF13155">
    <property type="entry name" value="Toprim_2"/>
    <property type="match status" value="1"/>
</dbReference>
<gene>
    <name evidence="12 15" type="primary">dnaG</name>
    <name evidence="15" type="ORF">WMO24_10675</name>
</gene>
<comment type="function">
    <text evidence="12 13">RNA polymerase that catalyzes the synthesis of short RNA molecules used as primers for DNA polymerase during DNA replication.</text>
</comment>
<comment type="domain">
    <text evidence="12">Contains an N-terminal zinc-binding domain, a central core domain that contains the primase activity, and a C-terminal DnaB-binding domain.</text>
</comment>
<keyword evidence="8 12" id="KW-0862">Zinc</keyword>
<dbReference type="Pfam" id="PF01807">
    <property type="entry name" value="Zn_ribbon_DnaG"/>
    <property type="match status" value="1"/>
</dbReference>
<dbReference type="InterPro" id="IPR036977">
    <property type="entry name" value="DNA_primase_Znf_CHC2"/>
</dbReference>
<sequence>MIPHEYIEELVQRSDIVDVVQSYVQLRHRGRTHTGLCPFHNEKTPSFVVYPETQSFYCFGCGTGGDVITFIKKINNVDYVEAVKTLASRAGMPLPDEDDKTGRLRSRVLSINKDAARFFVECLQSEEGRDARRYWVEKRGLSPKTITRFGLGYAPDGFNRMRDHLRKLGYSEEEMLASGVVRKSERGSLYDMFRNRVMIPIIDLRGNVIAFSGRDFTSEKPQRKYVNSPETIVYKKSRTLFAMNLAKKSASRRYILCEGNLDAISMHQAGFDTAVAGCGTALTSEQVKLIGDYADEVVLCFDSDEAGQKATARAIRLFSASNVKVSVLNIPDAKDPDEYIKKFGADRFEMLLNGSANAIEYALQKARANYDIATPDGRVGYLKDAIAVLAGNVSATERDVYAGRLSQETDVAKPAILNQLESAIRARNRRQQQEREKRLLEEGAAGRVKVSFSQGGQKALGVAFAQQQLVAALLKEPSYVPLAAARVKPEAFLDEGLGQAYALVVQRVQNGENVDVASLSGEIPEATLALISRVLAQNYDVGFSRQDVEMYLDRIEHSVPESSRAAQKTADELADYLQALKDKKG</sequence>
<dbReference type="RefSeq" id="WP_349216430.1">
    <property type="nucleotide sequence ID" value="NZ_JBBMFA010000098.1"/>
</dbReference>
<dbReference type="InterPro" id="IPR019475">
    <property type="entry name" value="DNA_primase_DnaB-bd"/>
</dbReference>
<comment type="cofactor">
    <cofactor evidence="12 13">
        <name>Zn(2+)</name>
        <dbReference type="ChEBI" id="CHEBI:29105"/>
    </cofactor>
    <text evidence="12 13">Binds 1 zinc ion per monomer.</text>
</comment>
<evidence type="ECO:0000256" key="6">
    <source>
        <dbReference type="ARBA" id="ARBA00022723"/>
    </source>
</evidence>
<proteinExistence type="inferred from homology"/>
<dbReference type="PIRSF" id="PIRSF002811">
    <property type="entry name" value="DnaG"/>
    <property type="match status" value="1"/>
</dbReference>
<dbReference type="CDD" id="cd03364">
    <property type="entry name" value="TOPRIM_DnaG_primases"/>
    <property type="match status" value="1"/>
</dbReference>
<keyword evidence="9" id="KW-0460">Magnesium</keyword>
<name>A0ABV1GGF2_9FIRM</name>
<dbReference type="InterPro" id="IPR013264">
    <property type="entry name" value="DNAG_N"/>
</dbReference>
<feature type="domain" description="Toprim" evidence="14">
    <location>
        <begin position="252"/>
        <end position="333"/>
    </location>
</feature>
<dbReference type="EC" id="2.7.7.101" evidence="12"/>
<dbReference type="PANTHER" id="PTHR30313:SF2">
    <property type="entry name" value="DNA PRIMASE"/>
    <property type="match status" value="1"/>
</dbReference>
<comment type="subunit">
    <text evidence="12">Monomer. Interacts with DnaB.</text>
</comment>
<evidence type="ECO:0000256" key="9">
    <source>
        <dbReference type="ARBA" id="ARBA00022842"/>
    </source>
</evidence>
<evidence type="ECO:0000256" key="12">
    <source>
        <dbReference type="HAMAP-Rule" id="MF_00974"/>
    </source>
</evidence>
<keyword evidence="10 12" id="KW-0238">DNA-binding</keyword>
<feature type="zinc finger region" description="CHC2-type" evidence="12">
    <location>
        <begin position="37"/>
        <end position="61"/>
    </location>
</feature>
<evidence type="ECO:0000256" key="5">
    <source>
        <dbReference type="ARBA" id="ARBA00022705"/>
    </source>
</evidence>
<evidence type="ECO:0000256" key="3">
    <source>
        <dbReference type="ARBA" id="ARBA00022679"/>
    </source>
</evidence>
<dbReference type="Proteomes" id="UP001477672">
    <property type="component" value="Unassembled WGS sequence"/>
</dbReference>
<evidence type="ECO:0000313" key="15">
    <source>
        <dbReference type="EMBL" id="MEQ2520886.1"/>
    </source>
</evidence>
<keyword evidence="16" id="KW-1185">Reference proteome</keyword>